<evidence type="ECO:0000256" key="12">
    <source>
        <dbReference type="ARBA" id="ARBA00032513"/>
    </source>
</evidence>
<dbReference type="InterPro" id="IPR016464">
    <property type="entry name" value="NADH_Ub_cplx-1_asu_su-2"/>
</dbReference>
<dbReference type="PANTHER" id="PTHR12878:SF0">
    <property type="entry name" value="NADH DEHYDROGENASE [UBIQUINONE] 1 ALPHA SUBCOMPLEX SUBUNIT 2"/>
    <property type="match status" value="1"/>
</dbReference>
<evidence type="ECO:0000259" key="13">
    <source>
        <dbReference type="SMART" id="SM00916"/>
    </source>
</evidence>
<keyword evidence="5" id="KW-0813">Transport</keyword>
<evidence type="ECO:0000256" key="10">
    <source>
        <dbReference type="ARBA" id="ARBA00023136"/>
    </source>
</evidence>
<gene>
    <name evidence="14" type="ORF">DMAD_12863</name>
</gene>
<proteinExistence type="inferred from homology"/>
<evidence type="ECO:0000256" key="2">
    <source>
        <dbReference type="ARBA" id="ARBA00004443"/>
    </source>
</evidence>
<keyword evidence="15" id="KW-1185">Reference proteome</keyword>
<dbReference type="SUPFAM" id="SSF52833">
    <property type="entry name" value="Thioredoxin-like"/>
    <property type="match status" value="1"/>
</dbReference>
<name>A0AAU9FIJ8_DROMD</name>
<comment type="similarity">
    <text evidence="3">Belongs to the complex I NDUFA2 subunit family.</text>
</comment>
<dbReference type="SMART" id="SM00916">
    <property type="entry name" value="L51_S25_CI-B8"/>
    <property type="match status" value="1"/>
</dbReference>
<sequence>MRLTLTRLASLTPKLKELRIVLDPAGEASKGAREFVQKFYPNLKKANPDLPILVRECSGAQPRLWARYGKGKEISVSLSNREAPDIQKQLEAVGK</sequence>
<evidence type="ECO:0000313" key="14">
    <source>
        <dbReference type="EMBL" id="BFF95463.1"/>
    </source>
</evidence>
<reference evidence="14 15" key="1">
    <citation type="submission" date="2024-02" db="EMBL/GenBank/DDBJ databases">
        <title>A chromosome-level genome assembly of Drosophila madeirensis, a fruit fly species endemic to Madeira island.</title>
        <authorList>
            <person name="Tomihara K."/>
            <person name="Llopart A."/>
            <person name="Yamamoto D."/>
        </authorList>
    </citation>
    <scope>NUCLEOTIDE SEQUENCE [LARGE SCALE GENOMIC DNA]</scope>
    <source>
        <strain evidence="14 15">RF1</strain>
    </source>
</reference>
<keyword evidence="7" id="KW-0999">Mitochondrion inner membrane</keyword>
<evidence type="ECO:0000256" key="8">
    <source>
        <dbReference type="ARBA" id="ARBA00022982"/>
    </source>
</evidence>
<dbReference type="GO" id="GO:0005743">
    <property type="term" value="C:mitochondrial inner membrane"/>
    <property type="evidence" value="ECO:0007669"/>
    <property type="project" value="UniProtKB-SubCell"/>
</dbReference>
<evidence type="ECO:0000256" key="11">
    <source>
        <dbReference type="ARBA" id="ARBA00031441"/>
    </source>
</evidence>
<comment type="subcellular location">
    <subcellularLocation>
        <location evidence="2">Mitochondrion inner membrane</location>
        <topology evidence="2">Peripheral membrane protein</topology>
        <orientation evidence="2">Matrix side</orientation>
    </subcellularLocation>
</comment>
<dbReference type="InterPro" id="IPR036249">
    <property type="entry name" value="Thioredoxin-like_sf"/>
</dbReference>
<evidence type="ECO:0000256" key="7">
    <source>
        <dbReference type="ARBA" id="ARBA00022792"/>
    </source>
</evidence>
<evidence type="ECO:0000313" key="15">
    <source>
        <dbReference type="Proteomes" id="UP001500889"/>
    </source>
</evidence>
<dbReference type="PIRSF" id="PIRSF005822">
    <property type="entry name" value="NDUA2"/>
    <property type="match status" value="1"/>
</dbReference>
<dbReference type="EMBL" id="AP029264">
    <property type="protein sequence ID" value="BFF95463.1"/>
    <property type="molecule type" value="Genomic_DNA"/>
</dbReference>
<dbReference type="Gene3D" id="3.40.30.10">
    <property type="entry name" value="Glutaredoxin"/>
    <property type="match status" value="1"/>
</dbReference>
<accession>A0AAU9FIJ8</accession>
<feature type="domain" description="Ribosomal protein/NADH dehydrogenase" evidence="13">
    <location>
        <begin position="24"/>
        <end position="95"/>
    </location>
</feature>
<evidence type="ECO:0000256" key="5">
    <source>
        <dbReference type="ARBA" id="ARBA00022448"/>
    </source>
</evidence>
<dbReference type="AlphaFoldDB" id="A0AAU9FIJ8"/>
<organism evidence="14 15">
    <name type="scientific">Drosophila madeirensis</name>
    <name type="common">Fruit fly</name>
    <dbReference type="NCBI Taxonomy" id="30013"/>
    <lineage>
        <taxon>Eukaryota</taxon>
        <taxon>Metazoa</taxon>
        <taxon>Ecdysozoa</taxon>
        <taxon>Arthropoda</taxon>
        <taxon>Hexapoda</taxon>
        <taxon>Insecta</taxon>
        <taxon>Pterygota</taxon>
        <taxon>Neoptera</taxon>
        <taxon>Endopterygota</taxon>
        <taxon>Diptera</taxon>
        <taxon>Brachycera</taxon>
        <taxon>Muscomorpha</taxon>
        <taxon>Ephydroidea</taxon>
        <taxon>Drosophilidae</taxon>
        <taxon>Drosophila</taxon>
        <taxon>Sophophora</taxon>
    </lineage>
</organism>
<evidence type="ECO:0000256" key="3">
    <source>
        <dbReference type="ARBA" id="ARBA00008939"/>
    </source>
</evidence>
<dbReference type="InterPro" id="IPR007741">
    <property type="entry name" value="Ribosomal_mL43/mS25/NADH_DH"/>
</dbReference>
<keyword evidence="9" id="KW-0496">Mitochondrion</keyword>
<keyword evidence="8" id="KW-0249">Electron transport</keyword>
<dbReference type="Pfam" id="PF05047">
    <property type="entry name" value="L51_S25_CI-B8"/>
    <property type="match status" value="1"/>
</dbReference>
<evidence type="ECO:0000256" key="4">
    <source>
        <dbReference type="ARBA" id="ARBA00016394"/>
    </source>
</evidence>
<dbReference type="PANTHER" id="PTHR12878">
    <property type="entry name" value="NADH-UBIQUINONE OXIDOREDUCTASE B8 SUBUNIT"/>
    <property type="match status" value="1"/>
</dbReference>
<protein>
    <recommendedName>
        <fullName evidence="4">NADH dehydrogenase [ubiquinone] 1 alpha subcomplex subunit 2</fullName>
    </recommendedName>
    <alternativeName>
        <fullName evidence="11">Complex I-B8</fullName>
    </alternativeName>
    <alternativeName>
        <fullName evidence="12">NADH-ubiquinone oxidoreductase B8 subunit</fullName>
    </alternativeName>
</protein>
<evidence type="ECO:0000256" key="6">
    <source>
        <dbReference type="ARBA" id="ARBA00022660"/>
    </source>
</evidence>
<dbReference type="Proteomes" id="UP001500889">
    <property type="component" value="Chromosome U"/>
</dbReference>
<keyword evidence="6" id="KW-0679">Respiratory chain</keyword>
<keyword evidence="10" id="KW-0472">Membrane</keyword>
<evidence type="ECO:0000256" key="1">
    <source>
        <dbReference type="ARBA" id="ARBA00003195"/>
    </source>
</evidence>
<evidence type="ECO:0000256" key="9">
    <source>
        <dbReference type="ARBA" id="ARBA00023128"/>
    </source>
</evidence>
<comment type="function">
    <text evidence="1">Accessory subunit of the mitochondrial membrane respiratory chain NADH dehydrogenase (Complex I), that is believed not to be involved in catalysis. Complex I functions in the transfer of electrons from NADH to the respiratory chain. The immediate electron acceptor for the enzyme is believed to be ubiquinone.</text>
</comment>